<dbReference type="RefSeq" id="WP_212546014.1">
    <property type="nucleotide sequence ID" value="NZ_JAGYHF010000013.1"/>
</dbReference>
<keyword evidence="1" id="KW-0560">Oxidoreductase</keyword>
<dbReference type="Proteomes" id="UP000676035">
    <property type="component" value="Unassembled WGS sequence"/>
</dbReference>
<evidence type="ECO:0000259" key="2">
    <source>
        <dbReference type="Pfam" id="PF01266"/>
    </source>
</evidence>
<keyword evidence="4" id="KW-1185">Reference proteome</keyword>
<dbReference type="InterPro" id="IPR036188">
    <property type="entry name" value="FAD/NAD-bd_sf"/>
</dbReference>
<dbReference type="SUPFAM" id="SSF51905">
    <property type="entry name" value="FAD/NAD(P)-binding domain"/>
    <property type="match status" value="1"/>
</dbReference>
<evidence type="ECO:0000313" key="4">
    <source>
        <dbReference type="Proteomes" id="UP000676035"/>
    </source>
</evidence>
<organism evidence="3 4">
    <name type="scientific">Pseudomonas rustica</name>
    <dbReference type="NCBI Taxonomy" id="2827099"/>
    <lineage>
        <taxon>Bacteria</taxon>
        <taxon>Pseudomonadati</taxon>
        <taxon>Pseudomonadota</taxon>
        <taxon>Gammaproteobacteria</taxon>
        <taxon>Pseudomonadales</taxon>
        <taxon>Pseudomonadaceae</taxon>
        <taxon>Pseudomonas</taxon>
    </lineage>
</organism>
<evidence type="ECO:0000256" key="1">
    <source>
        <dbReference type="ARBA" id="ARBA00023002"/>
    </source>
</evidence>
<comment type="caution">
    <text evidence="3">The sequence shown here is derived from an EMBL/GenBank/DDBJ whole genome shotgun (WGS) entry which is preliminary data.</text>
</comment>
<proteinExistence type="predicted"/>
<protein>
    <submittedName>
        <fullName evidence="3">FAD-binding oxidoreductase</fullName>
    </submittedName>
</protein>
<dbReference type="PANTHER" id="PTHR13847:SF289">
    <property type="entry name" value="GLYCINE OXIDASE"/>
    <property type="match status" value="1"/>
</dbReference>
<gene>
    <name evidence="3" type="ORF">KFS80_22835</name>
</gene>
<dbReference type="Gene3D" id="3.50.50.60">
    <property type="entry name" value="FAD/NAD(P)-binding domain"/>
    <property type="match status" value="1"/>
</dbReference>
<dbReference type="Gene3D" id="3.30.9.10">
    <property type="entry name" value="D-Amino Acid Oxidase, subunit A, domain 2"/>
    <property type="match status" value="1"/>
</dbReference>
<dbReference type="PANTHER" id="PTHR13847">
    <property type="entry name" value="SARCOSINE DEHYDROGENASE-RELATED"/>
    <property type="match status" value="1"/>
</dbReference>
<evidence type="ECO:0000313" key="3">
    <source>
        <dbReference type="EMBL" id="MBS4081132.1"/>
    </source>
</evidence>
<feature type="domain" description="FAD dependent oxidoreductase" evidence="2">
    <location>
        <begin position="9"/>
        <end position="327"/>
    </location>
</feature>
<sequence>MGNGAAGKRVVVIGAGIVGASVAYHLAGKGAKVIVIEAGEIASGVTGHSFAWLNTTHSGPDPIAPLRSAAIAEYHRLEAELPDLNVQWTGALTYGAGLPCSASRLNRDDIRRLEPKLKNPPEQASYRAEEGAVDAVQVTHALLSGAKTHGATVLTHTRVLGFISRDSTVIGVKTETGTVHADVVVLAAGTAIPALAAMLNVALPVDASPAIFIRYKTQPSLVNGVISNSAMEVRQRVDGTLLAAEDYLGEAFGNQPAQIALRTAKGIQSELDGVISIEPDGVFVGLRPMPVDGVPIVGFLPNINGVYVCAMHPGVTLAAIVGRLASEEIGEGRVSAALEACRPDRFCRSS</sequence>
<dbReference type="EMBL" id="JAGYHF010000013">
    <property type="protein sequence ID" value="MBS4081132.1"/>
    <property type="molecule type" value="Genomic_DNA"/>
</dbReference>
<name>A0ABS5N4C2_9PSED</name>
<accession>A0ABS5N4C2</accession>
<dbReference type="InterPro" id="IPR006076">
    <property type="entry name" value="FAD-dep_OxRdtase"/>
</dbReference>
<reference evidence="3 4" key="1">
    <citation type="submission" date="2021-04" db="EMBL/GenBank/DDBJ databases">
        <title>Pseudomonas rustica sp. nov. isolated from raw milk.</title>
        <authorList>
            <person name="Fiedler G."/>
            <person name="Gieschler S."/>
            <person name="Kabisch J."/>
            <person name="Grimmler C."/>
            <person name="Brinks E."/>
            <person name="Wagner N."/>
            <person name="Hetzer B."/>
            <person name="Franz C.M.A.P."/>
            <person name="Boehnlein C."/>
        </authorList>
    </citation>
    <scope>NUCLEOTIDE SEQUENCE [LARGE SCALE GENOMIC DNA]</scope>
    <source>
        <strain evidence="3 4">MBT-4</strain>
    </source>
</reference>
<dbReference type="Pfam" id="PF01266">
    <property type="entry name" value="DAO"/>
    <property type="match status" value="1"/>
</dbReference>